<protein>
    <submittedName>
        <fullName evidence="2">Uncharacterized protein</fullName>
    </submittedName>
</protein>
<evidence type="ECO:0000313" key="3">
    <source>
        <dbReference type="Proteomes" id="UP000779809"/>
    </source>
</evidence>
<dbReference type="Proteomes" id="UP000779809">
    <property type="component" value="Unassembled WGS sequence"/>
</dbReference>
<sequence>MPKCDNAVKSLVSPREKHIPDDAQRTSICLTAEDRAAVRWINEVRRAKKDKRTTTNDILVDALWYFLEKTESRTRDQIRGTLPPVAPVLPPAPEKVTEIHKPKKKR</sequence>
<evidence type="ECO:0000313" key="2">
    <source>
        <dbReference type="EMBL" id="MBI2678089.1"/>
    </source>
</evidence>
<comment type="caution">
    <text evidence="2">The sequence shown here is derived from an EMBL/GenBank/DDBJ whole genome shotgun (WGS) entry which is preliminary data.</text>
</comment>
<evidence type="ECO:0000256" key="1">
    <source>
        <dbReference type="SAM" id="MobiDB-lite"/>
    </source>
</evidence>
<feature type="compositionally biased region" description="Pro residues" evidence="1">
    <location>
        <begin position="84"/>
        <end position="93"/>
    </location>
</feature>
<feature type="region of interest" description="Disordered" evidence="1">
    <location>
        <begin position="77"/>
        <end position="106"/>
    </location>
</feature>
<dbReference type="AlphaFoldDB" id="A0A932EPG0"/>
<accession>A0A932EPG0</accession>
<organism evidence="2 3">
    <name type="scientific">Candidatus Korobacter versatilis</name>
    <dbReference type="NCBI Taxonomy" id="658062"/>
    <lineage>
        <taxon>Bacteria</taxon>
        <taxon>Pseudomonadati</taxon>
        <taxon>Acidobacteriota</taxon>
        <taxon>Terriglobia</taxon>
        <taxon>Terriglobales</taxon>
        <taxon>Candidatus Korobacteraceae</taxon>
        <taxon>Candidatus Korobacter</taxon>
    </lineage>
</organism>
<gene>
    <name evidence="2" type="ORF">HYX28_04860</name>
</gene>
<reference evidence="2" key="1">
    <citation type="submission" date="2020-07" db="EMBL/GenBank/DDBJ databases">
        <title>Huge and variable diversity of episymbiotic CPR bacteria and DPANN archaea in groundwater ecosystems.</title>
        <authorList>
            <person name="He C.Y."/>
            <person name="Keren R."/>
            <person name="Whittaker M."/>
            <person name="Farag I.F."/>
            <person name="Doudna J."/>
            <person name="Cate J.H.D."/>
            <person name="Banfield J.F."/>
        </authorList>
    </citation>
    <scope>NUCLEOTIDE SEQUENCE</scope>
    <source>
        <strain evidence="2">NC_groundwater_580_Pr5_B-0.1um_64_19</strain>
    </source>
</reference>
<name>A0A932EPG0_9BACT</name>
<proteinExistence type="predicted"/>
<dbReference type="EMBL" id="JACPNR010000006">
    <property type="protein sequence ID" value="MBI2678089.1"/>
    <property type="molecule type" value="Genomic_DNA"/>
</dbReference>